<reference evidence="3 4" key="1">
    <citation type="journal article" date="2019" name="Sci. Rep.">
        <title>A high-quality genome of Eragrostis curvula grass provides insights into Poaceae evolution and supports new strategies to enhance forage quality.</title>
        <authorList>
            <person name="Carballo J."/>
            <person name="Santos B.A.C.M."/>
            <person name="Zappacosta D."/>
            <person name="Garbus I."/>
            <person name="Selva J.P."/>
            <person name="Gallo C.A."/>
            <person name="Diaz A."/>
            <person name="Albertini E."/>
            <person name="Caccamo M."/>
            <person name="Echenique V."/>
        </authorList>
    </citation>
    <scope>NUCLEOTIDE SEQUENCE [LARGE SCALE GENOMIC DNA]</scope>
    <source>
        <strain evidence="4">cv. Victoria</strain>
        <tissue evidence="3">Leaf</tissue>
    </source>
</reference>
<keyword evidence="2" id="KW-0325">Glycoprotein</keyword>
<comment type="caution">
    <text evidence="3">The sequence shown here is derived from an EMBL/GenBank/DDBJ whole genome shotgun (WGS) entry which is preliminary data.</text>
</comment>
<feature type="non-terminal residue" evidence="3">
    <location>
        <position position="1"/>
    </location>
</feature>
<dbReference type="EMBL" id="RWGY01000011">
    <property type="protein sequence ID" value="TVU30940.1"/>
    <property type="molecule type" value="Genomic_DNA"/>
</dbReference>
<dbReference type="GO" id="GO:0016788">
    <property type="term" value="F:hydrolase activity, acting on ester bonds"/>
    <property type="evidence" value="ECO:0007669"/>
    <property type="project" value="InterPro"/>
</dbReference>
<evidence type="ECO:0000256" key="2">
    <source>
        <dbReference type="ARBA" id="ARBA00023180"/>
    </source>
</evidence>
<dbReference type="Gramene" id="TVU30940">
    <property type="protein sequence ID" value="TVU30940"/>
    <property type="gene ID" value="EJB05_22596"/>
</dbReference>
<dbReference type="Gene3D" id="3.40.50.1110">
    <property type="entry name" value="SGNH hydrolase"/>
    <property type="match status" value="1"/>
</dbReference>
<dbReference type="AlphaFoldDB" id="A0A5J9V6N4"/>
<keyword evidence="4" id="KW-1185">Reference proteome</keyword>
<comment type="similarity">
    <text evidence="1">Belongs to the 'GDSL' lipolytic enzyme family.</text>
</comment>
<dbReference type="Pfam" id="PF00657">
    <property type="entry name" value="Lipase_GDSL"/>
    <property type="match status" value="1"/>
</dbReference>
<evidence type="ECO:0008006" key="5">
    <source>
        <dbReference type="Google" id="ProtNLM"/>
    </source>
</evidence>
<gene>
    <name evidence="3" type="ORF">EJB05_22596</name>
</gene>
<dbReference type="Proteomes" id="UP000324897">
    <property type="component" value="Chromosome 1"/>
</dbReference>
<evidence type="ECO:0000256" key="1">
    <source>
        <dbReference type="ARBA" id="ARBA00008668"/>
    </source>
</evidence>
<dbReference type="OrthoDB" id="1600564at2759"/>
<accession>A0A5J9V6N4</accession>
<organism evidence="3 4">
    <name type="scientific">Eragrostis curvula</name>
    <name type="common">weeping love grass</name>
    <dbReference type="NCBI Taxonomy" id="38414"/>
    <lineage>
        <taxon>Eukaryota</taxon>
        <taxon>Viridiplantae</taxon>
        <taxon>Streptophyta</taxon>
        <taxon>Embryophyta</taxon>
        <taxon>Tracheophyta</taxon>
        <taxon>Spermatophyta</taxon>
        <taxon>Magnoliopsida</taxon>
        <taxon>Liliopsida</taxon>
        <taxon>Poales</taxon>
        <taxon>Poaceae</taxon>
        <taxon>PACMAD clade</taxon>
        <taxon>Chloridoideae</taxon>
        <taxon>Eragrostideae</taxon>
        <taxon>Eragrostidinae</taxon>
        <taxon>Eragrostis</taxon>
    </lineage>
</organism>
<protein>
    <recommendedName>
        <fullName evidence="5">GDSL esterase/lipase</fullName>
    </recommendedName>
</protein>
<evidence type="ECO:0000313" key="3">
    <source>
        <dbReference type="EMBL" id="TVU30940.1"/>
    </source>
</evidence>
<dbReference type="InterPro" id="IPR036514">
    <property type="entry name" value="SGNH_hydro_sf"/>
</dbReference>
<dbReference type="InterPro" id="IPR001087">
    <property type="entry name" value="GDSL"/>
</dbReference>
<proteinExistence type="inferred from homology"/>
<evidence type="ECO:0000313" key="4">
    <source>
        <dbReference type="Proteomes" id="UP000324897"/>
    </source>
</evidence>
<sequence length="154" mass="16123">MLAAGARTVMVSGMMPLGCEPYLLASFPGGPGDYDPATGCNTRLNDLAELHNRALEQKLLQLQVTHRGSSLIYADVYSPIASIVASPAAYDFGDKPLAACCGGGGGPYNFNFTTFCGVPGSTVCSDPSKSVFWDGIHFTEAANKFVARAVLASH</sequence>
<name>A0A5J9V6N4_9POAL</name>
<dbReference type="PANTHER" id="PTHR22835">
    <property type="entry name" value="ZINC FINGER FYVE DOMAIN CONTAINING PROTEIN"/>
    <property type="match status" value="1"/>
</dbReference>
<dbReference type="PANTHER" id="PTHR22835:SF544">
    <property type="entry name" value="OS10G0393700 PROTEIN"/>
    <property type="match status" value="1"/>
</dbReference>